<dbReference type="InterPro" id="IPR003439">
    <property type="entry name" value="ABC_transporter-like_ATP-bd"/>
</dbReference>
<dbReference type="GO" id="GO:0016887">
    <property type="term" value="F:ATP hydrolysis activity"/>
    <property type="evidence" value="ECO:0007669"/>
    <property type="project" value="InterPro"/>
</dbReference>
<keyword evidence="7" id="KW-1185">Reference proteome</keyword>
<dbReference type="EMBL" id="PSZP01000007">
    <property type="protein sequence ID" value="TCG11450.1"/>
    <property type="molecule type" value="Genomic_DNA"/>
</dbReference>
<evidence type="ECO:0000256" key="1">
    <source>
        <dbReference type="ARBA" id="ARBA00022448"/>
    </source>
</evidence>
<accession>A0A4R0XSN7</accession>
<feature type="compositionally biased region" description="Basic and acidic residues" evidence="4">
    <location>
        <begin position="1"/>
        <end position="14"/>
    </location>
</feature>
<dbReference type="InterPro" id="IPR003593">
    <property type="entry name" value="AAA+_ATPase"/>
</dbReference>
<keyword evidence="3 6" id="KW-0067">ATP-binding</keyword>
<dbReference type="RefSeq" id="WP_131613303.1">
    <property type="nucleotide sequence ID" value="NZ_PSZP01000007.1"/>
</dbReference>
<dbReference type="PROSITE" id="PS50893">
    <property type="entry name" value="ABC_TRANSPORTER_2"/>
    <property type="match status" value="1"/>
</dbReference>
<dbReference type="PANTHER" id="PTHR42939:SF1">
    <property type="entry name" value="ABC TRANSPORTER ATP-BINDING PROTEIN ALBC-RELATED"/>
    <property type="match status" value="1"/>
</dbReference>
<organism evidence="6 7">
    <name type="scientific">Mycoplasma todarodis</name>
    <dbReference type="NCBI Taxonomy" id="1937191"/>
    <lineage>
        <taxon>Bacteria</taxon>
        <taxon>Bacillati</taxon>
        <taxon>Mycoplasmatota</taxon>
        <taxon>Mollicutes</taxon>
        <taxon>Mycoplasmataceae</taxon>
        <taxon>Mycoplasma</taxon>
    </lineage>
</organism>
<evidence type="ECO:0000256" key="3">
    <source>
        <dbReference type="ARBA" id="ARBA00022840"/>
    </source>
</evidence>
<dbReference type="SUPFAM" id="SSF52540">
    <property type="entry name" value="P-loop containing nucleoside triphosphate hydrolases"/>
    <property type="match status" value="1"/>
</dbReference>
<reference evidence="6 7" key="1">
    <citation type="submission" date="2018-02" db="EMBL/GenBank/DDBJ databases">
        <title>Mycoplasma marinum and Mycoplasma todarodis sp. nov., moderately halophilic and psychrotolerant mycoplasmas isolated from cephalopods.</title>
        <authorList>
            <person name="Viver T."/>
        </authorList>
    </citation>
    <scope>NUCLEOTIDE SEQUENCE [LARGE SCALE GENOMIC DNA]</scope>
    <source>
        <strain evidence="6 7">5H</strain>
    </source>
</reference>
<proteinExistence type="predicted"/>
<dbReference type="Pfam" id="PF00005">
    <property type="entry name" value="ABC_tran"/>
    <property type="match status" value="1"/>
</dbReference>
<evidence type="ECO:0000313" key="7">
    <source>
        <dbReference type="Proteomes" id="UP000291072"/>
    </source>
</evidence>
<evidence type="ECO:0000256" key="4">
    <source>
        <dbReference type="SAM" id="MobiDB-lite"/>
    </source>
</evidence>
<dbReference type="InterPro" id="IPR017871">
    <property type="entry name" value="ABC_transporter-like_CS"/>
</dbReference>
<dbReference type="Gene3D" id="3.40.50.300">
    <property type="entry name" value="P-loop containing nucleotide triphosphate hydrolases"/>
    <property type="match status" value="1"/>
</dbReference>
<dbReference type="InterPro" id="IPR027417">
    <property type="entry name" value="P-loop_NTPase"/>
</dbReference>
<dbReference type="Proteomes" id="UP000291072">
    <property type="component" value="Unassembled WGS sequence"/>
</dbReference>
<name>A0A4R0XSN7_9MOLU</name>
<dbReference type="PANTHER" id="PTHR42939">
    <property type="entry name" value="ABC TRANSPORTER ATP-BINDING PROTEIN ALBC-RELATED"/>
    <property type="match status" value="1"/>
</dbReference>
<gene>
    <name evidence="6" type="ORF">C4B25_01540</name>
</gene>
<dbReference type="GO" id="GO:0005524">
    <property type="term" value="F:ATP binding"/>
    <property type="evidence" value="ECO:0007669"/>
    <property type="project" value="UniProtKB-KW"/>
</dbReference>
<evidence type="ECO:0000259" key="5">
    <source>
        <dbReference type="PROSITE" id="PS50893"/>
    </source>
</evidence>
<dbReference type="CDD" id="cd03230">
    <property type="entry name" value="ABC_DR_subfamily_A"/>
    <property type="match status" value="1"/>
</dbReference>
<feature type="domain" description="ABC transporter" evidence="5">
    <location>
        <begin position="56"/>
        <end position="286"/>
    </location>
</feature>
<dbReference type="InterPro" id="IPR051782">
    <property type="entry name" value="ABC_Transporter_VariousFunc"/>
</dbReference>
<sequence length="368" mass="41316">MARKEELEAIKRELGLPTEKSPKTTLSTAQPEKRESKADEEVQKKNPNIDYSKPSLEVKGFTKRYKGSKIPAVENVEFQVMPGEFHGFIGANGAGKTTTIKSLIGAYAKFEGSVKMFGHKHTTLEAKRHIGYIPEAAKFPKGMSTLSYITFMSYLSGMSMSNAKKYAKEKLIELGLEKVMKRSPNTFSSGQKKKVLLAQALVHNPDIIIMDEPAANLDPKARFEFFQDLKKLQHQGKSIFISSHILAELDKFVDSLTIVDGGRIVFTGSMKQATENPDLEYFIKGNTKKDDKIIIAVAEKLGINYKEEDGGFIFQMIERKNIIKVMEYFAKAKLVVDTFKNRKMSLEEVYKKYVLLGSRETGTGKVGK</sequence>
<comment type="caution">
    <text evidence="6">The sequence shown here is derived from an EMBL/GenBank/DDBJ whole genome shotgun (WGS) entry which is preliminary data.</text>
</comment>
<keyword evidence="2" id="KW-0547">Nucleotide-binding</keyword>
<evidence type="ECO:0000313" key="6">
    <source>
        <dbReference type="EMBL" id="TCG11450.1"/>
    </source>
</evidence>
<protein>
    <submittedName>
        <fullName evidence="6">ABC transporter ATP-binding protein</fullName>
    </submittedName>
</protein>
<evidence type="ECO:0000256" key="2">
    <source>
        <dbReference type="ARBA" id="ARBA00022741"/>
    </source>
</evidence>
<feature type="compositionally biased region" description="Basic and acidic residues" evidence="4">
    <location>
        <begin position="31"/>
        <end position="44"/>
    </location>
</feature>
<dbReference type="OrthoDB" id="9775135at2"/>
<dbReference type="PROSITE" id="PS00211">
    <property type="entry name" value="ABC_TRANSPORTER_1"/>
    <property type="match status" value="1"/>
</dbReference>
<keyword evidence="1" id="KW-0813">Transport</keyword>
<dbReference type="SMART" id="SM00382">
    <property type="entry name" value="AAA"/>
    <property type="match status" value="1"/>
</dbReference>
<dbReference type="AlphaFoldDB" id="A0A4R0XSN7"/>
<feature type="region of interest" description="Disordered" evidence="4">
    <location>
        <begin position="1"/>
        <end position="50"/>
    </location>
</feature>